<dbReference type="PANTHER" id="PTHR23138">
    <property type="entry name" value="RAN BINDING PROTEIN"/>
    <property type="match status" value="1"/>
</dbReference>
<dbReference type="PROSITE" id="PS50196">
    <property type="entry name" value="RANBD1"/>
    <property type="match status" value="1"/>
</dbReference>
<keyword evidence="3" id="KW-0007">Acetylation</keyword>
<dbReference type="GO" id="GO:0005737">
    <property type="term" value="C:cytoplasm"/>
    <property type="evidence" value="ECO:0007669"/>
    <property type="project" value="TreeGrafter"/>
</dbReference>
<dbReference type="AlphaFoldDB" id="A0AAV7JQD2"/>
<dbReference type="Pfam" id="PF00638">
    <property type="entry name" value="Ran_BP1"/>
    <property type="match status" value="1"/>
</dbReference>
<organism evidence="11 12">
    <name type="scientific">Oopsacas minuta</name>
    <dbReference type="NCBI Taxonomy" id="111878"/>
    <lineage>
        <taxon>Eukaryota</taxon>
        <taxon>Metazoa</taxon>
        <taxon>Porifera</taxon>
        <taxon>Hexactinellida</taxon>
        <taxon>Hexasterophora</taxon>
        <taxon>Lyssacinosida</taxon>
        <taxon>Leucopsacidae</taxon>
        <taxon>Oopsacas</taxon>
    </lineage>
</organism>
<dbReference type="FunFam" id="2.30.29.30:FF:000824">
    <property type="entry name" value="Ran-specific GTPase-activating protein"/>
    <property type="match status" value="1"/>
</dbReference>
<evidence type="ECO:0000256" key="9">
    <source>
        <dbReference type="SAM" id="MobiDB-lite"/>
    </source>
</evidence>
<evidence type="ECO:0000256" key="3">
    <source>
        <dbReference type="ARBA" id="ARBA00022990"/>
    </source>
</evidence>
<dbReference type="InterPro" id="IPR011993">
    <property type="entry name" value="PH-like_dom_sf"/>
</dbReference>
<accession>A0AAV7JQD2</accession>
<comment type="caution">
    <text evidence="11">The sequence shown here is derived from an EMBL/GenBank/DDBJ whole genome shotgun (WGS) entry which is preliminary data.</text>
</comment>
<dbReference type="Proteomes" id="UP001165289">
    <property type="component" value="Unassembled WGS sequence"/>
</dbReference>
<dbReference type="InterPro" id="IPR000156">
    <property type="entry name" value="Ran_bind_dom"/>
</dbReference>
<proteinExistence type="inferred from homology"/>
<evidence type="ECO:0000256" key="1">
    <source>
        <dbReference type="ARBA" id="ARBA00022468"/>
    </source>
</evidence>
<evidence type="ECO:0000256" key="2">
    <source>
        <dbReference type="ARBA" id="ARBA00022553"/>
    </source>
</evidence>
<keyword evidence="2" id="KW-0597">Phosphoprotein</keyword>
<dbReference type="CDD" id="cd13179">
    <property type="entry name" value="RanBD_RanBP1"/>
    <property type="match status" value="1"/>
</dbReference>
<comment type="similarity">
    <text evidence="5">Belongs to the RANBP1 family.</text>
</comment>
<dbReference type="SMART" id="SM00160">
    <property type="entry name" value="RanBD"/>
    <property type="match status" value="1"/>
</dbReference>
<feature type="compositionally biased region" description="Polar residues" evidence="9">
    <location>
        <begin position="7"/>
        <end position="21"/>
    </location>
</feature>
<evidence type="ECO:0000256" key="8">
    <source>
        <dbReference type="ARBA" id="ARBA00081162"/>
    </source>
</evidence>
<evidence type="ECO:0000256" key="6">
    <source>
        <dbReference type="ARBA" id="ARBA00066150"/>
    </source>
</evidence>
<dbReference type="EMBL" id="JAKMXF010000308">
    <property type="protein sequence ID" value="KAI6651022.1"/>
    <property type="molecule type" value="Genomic_DNA"/>
</dbReference>
<evidence type="ECO:0000256" key="7">
    <source>
        <dbReference type="ARBA" id="ARBA00067380"/>
    </source>
</evidence>
<keyword evidence="12" id="KW-1185">Reference proteome</keyword>
<dbReference type="GO" id="GO:0006913">
    <property type="term" value="P:nucleocytoplasmic transport"/>
    <property type="evidence" value="ECO:0007669"/>
    <property type="project" value="InterPro"/>
</dbReference>
<evidence type="ECO:0000313" key="11">
    <source>
        <dbReference type="EMBL" id="KAI6651022.1"/>
    </source>
</evidence>
<evidence type="ECO:0000259" key="10">
    <source>
        <dbReference type="PROSITE" id="PS50196"/>
    </source>
</evidence>
<comment type="subunit">
    <text evidence="6">Interacts with RAN (via C-terminus of GTP-bound form) but not with GDP-bound RAN. Identified in a complex composed of RAN, RANGAP1 and RANBP1. Identified in a complex that contains TNPO1, RAN and RANBP1. Identified in a complex that contains CSE1L, KPNA2, RAN and RANBP1. Identified in a complex with nucleotide-free RAN and RCC1.</text>
</comment>
<feature type="domain" description="RanBD1" evidence="10">
    <location>
        <begin position="38"/>
        <end position="180"/>
    </location>
</feature>
<evidence type="ECO:0000313" key="12">
    <source>
        <dbReference type="Proteomes" id="UP001165289"/>
    </source>
</evidence>
<dbReference type="GO" id="GO:0005643">
    <property type="term" value="C:nuclear pore"/>
    <property type="evidence" value="ECO:0007669"/>
    <property type="project" value="TreeGrafter"/>
</dbReference>
<dbReference type="PANTHER" id="PTHR23138:SF94">
    <property type="entry name" value="RAN BINDING PROTEIN 1"/>
    <property type="match status" value="1"/>
</dbReference>
<evidence type="ECO:0000256" key="4">
    <source>
        <dbReference type="ARBA" id="ARBA00056716"/>
    </source>
</evidence>
<dbReference type="InterPro" id="IPR045255">
    <property type="entry name" value="RanBP1-like"/>
</dbReference>
<sequence>MSDSEKNIISSKEVTPSTPTQTEDKKDQVEGRSPSSPVFEPIVTLPEVKMDSMEENENDILKLRGKLYRFCMPLDDDDEPAVWKERGVGTVKLLEDKDTGKVRIVMRRDKTLKLCANHFITKDMALKPIVGNDRTWLWYTAGDFSDGEPNPETLCLRFESTENAKQFQSKFMDIVKALNSPTGQDMDELLNDLKIEDKDELD</sequence>
<protein>
    <recommendedName>
        <fullName evidence="7">Ran-specific GTPase-activating protein</fullName>
    </recommendedName>
    <alternativeName>
        <fullName evidence="8">Ran-binding protein 1</fullName>
    </alternativeName>
</protein>
<evidence type="ECO:0000256" key="5">
    <source>
        <dbReference type="ARBA" id="ARBA00061276"/>
    </source>
</evidence>
<dbReference type="GO" id="GO:0005096">
    <property type="term" value="F:GTPase activator activity"/>
    <property type="evidence" value="ECO:0007669"/>
    <property type="project" value="UniProtKB-KW"/>
</dbReference>
<dbReference type="Gene3D" id="2.30.29.30">
    <property type="entry name" value="Pleckstrin-homology domain (PH domain)/Phosphotyrosine-binding domain (PTB)"/>
    <property type="match status" value="1"/>
</dbReference>
<reference evidence="11 12" key="1">
    <citation type="journal article" date="2023" name="BMC Biol.">
        <title>The compact genome of the sponge Oopsacas minuta (Hexactinellida) is lacking key metazoan core genes.</title>
        <authorList>
            <person name="Santini S."/>
            <person name="Schenkelaars Q."/>
            <person name="Jourda C."/>
            <person name="Duchesne M."/>
            <person name="Belahbib H."/>
            <person name="Rocher C."/>
            <person name="Selva M."/>
            <person name="Riesgo A."/>
            <person name="Vervoort M."/>
            <person name="Leys S.P."/>
            <person name="Kodjabachian L."/>
            <person name="Le Bivic A."/>
            <person name="Borchiellini C."/>
            <person name="Claverie J.M."/>
            <person name="Renard E."/>
        </authorList>
    </citation>
    <scope>NUCLEOTIDE SEQUENCE [LARGE SCALE GENOMIC DNA]</scope>
    <source>
        <strain evidence="11">SPO-2</strain>
    </source>
</reference>
<name>A0AAV7JQD2_9METZ</name>
<comment type="function">
    <text evidence="4">Plays a role in RAN-dependent nucleocytoplasmic transport. Alleviates the TNPO1-dependent inhibition of RAN GTPase activity and mediates the dissociation of RAN from proteins involved in transport into the nucleus. Induces a conformation change in the complex formed by XPO1 and RAN that triggers the release of the nuclear export signal of cargo proteins. Promotes the disassembly of the complex formed by RAN and importin beta. Promotes dissociation of RAN from a complex with KPNA2 and CSE1L. Required for normal mitotic spindle assembly and normal progress through mitosis via its effect on RAN. Does not increase the RAN GTPase activity by itself, but increases GTP hydrolysis mediated by RANGAP1. Inhibits RCC1-dependent exchange of RAN-bound GDP by GTP.</text>
</comment>
<dbReference type="SUPFAM" id="SSF50729">
    <property type="entry name" value="PH domain-like"/>
    <property type="match status" value="1"/>
</dbReference>
<dbReference type="InterPro" id="IPR045256">
    <property type="entry name" value="RanBP1_RanBD"/>
</dbReference>
<feature type="region of interest" description="Disordered" evidence="9">
    <location>
        <begin position="1"/>
        <end position="41"/>
    </location>
</feature>
<gene>
    <name evidence="11" type="ORF">LOD99_5599</name>
</gene>
<keyword evidence="1" id="KW-0343">GTPase activation</keyword>